<comment type="similarity">
    <text evidence="2">Belongs to the oxygen-dependent FAD-linked oxidoreductase family.</text>
</comment>
<evidence type="ECO:0000259" key="6">
    <source>
        <dbReference type="PROSITE" id="PS51387"/>
    </source>
</evidence>
<evidence type="ECO:0000256" key="5">
    <source>
        <dbReference type="ARBA" id="ARBA00023002"/>
    </source>
</evidence>
<feature type="domain" description="FAD-binding PCMH-type" evidence="6">
    <location>
        <begin position="37"/>
        <end position="205"/>
    </location>
</feature>
<keyword evidence="8" id="KW-1185">Reference proteome</keyword>
<evidence type="ECO:0000313" key="8">
    <source>
        <dbReference type="Proteomes" id="UP001500902"/>
    </source>
</evidence>
<dbReference type="Proteomes" id="UP001500902">
    <property type="component" value="Unassembled WGS sequence"/>
</dbReference>
<dbReference type="SUPFAM" id="SSF56176">
    <property type="entry name" value="FAD-binding/transporter-associated domain-like"/>
    <property type="match status" value="1"/>
</dbReference>
<reference evidence="8" key="1">
    <citation type="journal article" date="2019" name="Int. J. Syst. Evol. Microbiol.">
        <title>The Global Catalogue of Microorganisms (GCM) 10K type strain sequencing project: providing services to taxonomists for standard genome sequencing and annotation.</title>
        <authorList>
            <consortium name="The Broad Institute Genomics Platform"/>
            <consortium name="The Broad Institute Genome Sequencing Center for Infectious Disease"/>
            <person name="Wu L."/>
            <person name="Ma J."/>
        </authorList>
    </citation>
    <scope>NUCLEOTIDE SEQUENCE [LARGE SCALE GENOMIC DNA]</scope>
    <source>
        <strain evidence="8">JCM 16904</strain>
    </source>
</reference>
<keyword evidence="3" id="KW-0285">Flavoprotein</keyword>
<dbReference type="InterPro" id="IPR006093">
    <property type="entry name" value="Oxy_OxRdtase_FAD_BS"/>
</dbReference>
<dbReference type="PANTHER" id="PTHR42973">
    <property type="entry name" value="BINDING OXIDOREDUCTASE, PUTATIVE (AFU_ORTHOLOGUE AFUA_1G17690)-RELATED"/>
    <property type="match status" value="1"/>
</dbReference>
<proteinExistence type="inferred from homology"/>
<accession>A0ABP7CBH6</accession>
<comment type="cofactor">
    <cofactor evidence="1">
        <name>FAD</name>
        <dbReference type="ChEBI" id="CHEBI:57692"/>
    </cofactor>
</comment>
<dbReference type="PROSITE" id="PS51387">
    <property type="entry name" value="FAD_PCMH"/>
    <property type="match status" value="1"/>
</dbReference>
<dbReference type="Pfam" id="PF01565">
    <property type="entry name" value="FAD_binding_4"/>
    <property type="match status" value="1"/>
</dbReference>
<dbReference type="InterPro" id="IPR036318">
    <property type="entry name" value="FAD-bd_PCMH-like_sf"/>
</dbReference>
<dbReference type="InterPro" id="IPR016167">
    <property type="entry name" value="FAD-bd_PCMH_sub1"/>
</dbReference>
<keyword evidence="4" id="KW-0274">FAD</keyword>
<comment type="caution">
    <text evidence="7">The sequence shown here is derived from an EMBL/GenBank/DDBJ whole genome shotgun (WGS) entry which is preliminary data.</text>
</comment>
<dbReference type="Gene3D" id="3.30.43.10">
    <property type="entry name" value="Uridine Diphospho-n-acetylenolpyruvylglucosamine Reductase, domain 2"/>
    <property type="match status" value="1"/>
</dbReference>
<dbReference type="EMBL" id="BAAAZP010000098">
    <property type="protein sequence ID" value="GAA3681834.1"/>
    <property type="molecule type" value="Genomic_DNA"/>
</dbReference>
<dbReference type="InterPro" id="IPR050416">
    <property type="entry name" value="FAD-linked_Oxidoreductase"/>
</dbReference>
<dbReference type="PANTHER" id="PTHR42973:SF39">
    <property type="entry name" value="FAD-BINDING PCMH-TYPE DOMAIN-CONTAINING PROTEIN"/>
    <property type="match status" value="1"/>
</dbReference>
<evidence type="ECO:0000313" key="7">
    <source>
        <dbReference type="EMBL" id="GAA3681834.1"/>
    </source>
</evidence>
<evidence type="ECO:0000256" key="1">
    <source>
        <dbReference type="ARBA" id="ARBA00001974"/>
    </source>
</evidence>
<evidence type="ECO:0000256" key="3">
    <source>
        <dbReference type="ARBA" id="ARBA00022630"/>
    </source>
</evidence>
<name>A0ABP7CBH6_9ACTN</name>
<dbReference type="PROSITE" id="PS00862">
    <property type="entry name" value="OX2_COVAL_FAD"/>
    <property type="match status" value="1"/>
</dbReference>
<dbReference type="Gene3D" id="3.40.462.20">
    <property type="match status" value="1"/>
</dbReference>
<dbReference type="InterPro" id="IPR016166">
    <property type="entry name" value="FAD-bd_PCMH"/>
</dbReference>
<protein>
    <submittedName>
        <fullName evidence="7">FAD-binding oxidoreductase</fullName>
    </submittedName>
</protein>
<evidence type="ECO:0000256" key="4">
    <source>
        <dbReference type="ARBA" id="ARBA00022827"/>
    </source>
</evidence>
<keyword evidence="5" id="KW-0560">Oxidoreductase</keyword>
<sequence>MGRMNDVTKQLAARAQGPVYAPGDEGYDEHRVGFQLLDPHRPSVIVAATGPQDVLAAVEFAAGTRSRLAVQAGGHGLAAPVEGVLIDTRRMSGVRVDPRARTAWVAAGATWRQVIEAVAPYGLAPLSGSFPGVGAVSYTLGGGVGLLARRYGFAADHVRRLDLVTPDARRHEVTAGSDPDLFWALRGGGGNFGVVTGMEIDLFPVARIYGGSLFFDLEQAPDLLDAWRRWTATVPEEMTSAVTALPYPDLPFLPEPLRGRHIAQIQLSYAGPPEDGRRLVEPLRPIGPVLLDTLRELPFTDSGAVFDEPGEPHAYRSRNLLVNDLTPQALAELTKAAGPSAPVMTVVGLRHLGGALAREPRTANAVGHRDAAYSVSVLSPVRAGELEVVRETHRDALAPFAGNAVGRSLNFTFGPLTEDEIRSAFAPADYDRLTRIKARHDPHALLHTNHPIPPAR</sequence>
<dbReference type="InterPro" id="IPR016169">
    <property type="entry name" value="FAD-bd_PCMH_sub2"/>
</dbReference>
<evidence type="ECO:0000256" key="2">
    <source>
        <dbReference type="ARBA" id="ARBA00005466"/>
    </source>
</evidence>
<organism evidence="7 8">
    <name type="scientific">Nonomuraea antimicrobica</name>
    <dbReference type="NCBI Taxonomy" id="561173"/>
    <lineage>
        <taxon>Bacteria</taxon>
        <taxon>Bacillati</taxon>
        <taxon>Actinomycetota</taxon>
        <taxon>Actinomycetes</taxon>
        <taxon>Streptosporangiales</taxon>
        <taxon>Streptosporangiaceae</taxon>
        <taxon>Nonomuraea</taxon>
    </lineage>
</organism>
<gene>
    <name evidence="7" type="ORF">GCM10022224_052620</name>
</gene>
<dbReference type="InterPro" id="IPR006094">
    <property type="entry name" value="Oxid_FAD_bind_N"/>
</dbReference>
<dbReference type="Gene3D" id="3.30.465.10">
    <property type="match status" value="1"/>
</dbReference>